<dbReference type="Proteomes" id="UP000607653">
    <property type="component" value="Unassembled WGS sequence"/>
</dbReference>
<evidence type="ECO:0000313" key="2">
    <source>
        <dbReference type="EMBL" id="DAD41722.1"/>
    </source>
</evidence>
<evidence type="ECO:0000313" key="3">
    <source>
        <dbReference type="Proteomes" id="UP000607653"/>
    </source>
</evidence>
<protein>
    <submittedName>
        <fullName evidence="2">Uncharacterized protein</fullName>
    </submittedName>
</protein>
<organism evidence="2 3">
    <name type="scientific">Nelumbo nucifera</name>
    <name type="common">Sacred lotus</name>
    <dbReference type="NCBI Taxonomy" id="4432"/>
    <lineage>
        <taxon>Eukaryota</taxon>
        <taxon>Viridiplantae</taxon>
        <taxon>Streptophyta</taxon>
        <taxon>Embryophyta</taxon>
        <taxon>Tracheophyta</taxon>
        <taxon>Spermatophyta</taxon>
        <taxon>Magnoliopsida</taxon>
        <taxon>Proteales</taxon>
        <taxon>Nelumbonaceae</taxon>
        <taxon>Nelumbo</taxon>
    </lineage>
</organism>
<feature type="region of interest" description="Disordered" evidence="1">
    <location>
        <begin position="60"/>
        <end position="88"/>
    </location>
</feature>
<sequence>MVMIKILVRKKELKHMVAMMGGVSVTNAGTAHQTPSSPPSLTSVLLSSSPEQCLNVIMRRRHFKRPDRSKGSRSPWRPVLQSIPEELL</sequence>
<proteinExistence type="predicted"/>
<accession>A0A822Z9J3</accession>
<name>A0A822Z9J3_NELNU</name>
<reference evidence="2 3" key="1">
    <citation type="journal article" date="2020" name="Mol. Biol. Evol.">
        <title>Distinct Expression and Methylation Patterns for Genes with Different Fates following a Single Whole-Genome Duplication in Flowering Plants.</title>
        <authorList>
            <person name="Shi T."/>
            <person name="Rahmani R.S."/>
            <person name="Gugger P.F."/>
            <person name="Wang M."/>
            <person name="Li H."/>
            <person name="Zhang Y."/>
            <person name="Li Z."/>
            <person name="Wang Q."/>
            <person name="Van de Peer Y."/>
            <person name="Marchal K."/>
            <person name="Chen J."/>
        </authorList>
    </citation>
    <scope>NUCLEOTIDE SEQUENCE [LARGE SCALE GENOMIC DNA]</scope>
    <source>
        <tissue evidence="2">Leaf</tissue>
    </source>
</reference>
<keyword evidence="3" id="KW-1185">Reference proteome</keyword>
<dbReference type="EMBL" id="DUZY01000005">
    <property type="protein sequence ID" value="DAD41722.1"/>
    <property type="molecule type" value="Genomic_DNA"/>
</dbReference>
<comment type="caution">
    <text evidence="2">The sequence shown here is derived from an EMBL/GenBank/DDBJ whole genome shotgun (WGS) entry which is preliminary data.</text>
</comment>
<dbReference type="AlphaFoldDB" id="A0A822Z9J3"/>
<evidence type="ECO:0000256" key="1">
    <source>
        <dbReference type="SAM" id="MobiDB-lite"/>
    </source>
</evidence>
<gene>
    <name evidence="2" type="ORF">HUJ06_016045</name>
</gene>